<keyword evidence="4" id="KW-0808">Transferase</keyword>
<dbReference type="AlphaFoldDB" id="A0AAP6ZX26"/>
<dbReference type="PANTHER" id="PTHR12358">
    <property type="entry name" value="SPHINGOSINE KINASE"/>
    <property type="match status" value="1"/>
</dbReference>
<comment type="caution">
    <text evidence="12">The sequence shown here is derived from an EMBL/GenBank/DDBJ whole genome shotgun (WGS) entry which is preliminary data.</text>
</comment>
<dbReference type="Gene3D" id="2.60.200.40">
    <property type="match status" value="1"/>
</dbReference>
<dbReference type="NCBIfam" id="TIGR00147">
    <property type="entry name" value="YegS/Rv2252/BmrU family lipid kinase"/>
    <property type="match status" value="1"/>
</dbReference>
<dbReference type="Pfam" id="PF00781">
    <property type="entry name" value="DAGK_cat"/>
    <property type="match status" value="1"/>
</dbReference>
<dbReference type="SMART" id="SM00046">
    <property type="entry name" value="DAGKc"/>
    <property type="match status" value="1"/>
</dbReference>
<evidence type="ECO:0000259" key="11">
    <source>
        <dbReference type="PROSITE" id="PS50146"/>
    </source>
</evidence>
<protein>
    <submittedName>
        <fullName evidence="12">Diacylglycerol kinase family lipid kinase</fullName>
    </submittedName>
</protein>
<dbReference type="PANTHER" id="PTHR12358:SF54">
    <property type="entry name" value="SPHINGOSINE KINASE RELATED PROTEIN"/>
    <property type="match status" value="1"/>
</dbReference>
<reference evidence="12 13" key="1">
    <citation type="submission" date="2020-05" db="EMBL/GenBank/DDBJ databases">
        <title>Whole genome sequencing and identification of novel metabolites from Paenibacillus alvei strain JR949.</title>
        <authorList>
            <person name="Rajendhran J."/>
            <person name="Sree Pranav P."/>
            <person name="Mahalakshmi B."/>
            <person name="Karthikeyan R."/>
        </authorList>
    </citation>
    <scope>NUCLEOTIDE SEQUENCE [LARGE SCALE GENOMIC DNA]</scope>
    <source>
        <strain evidence="12 13">JR949</strain>
    </source>
</reference>
<dbReference type="PROSITE" id="PS50146">
    <property type="entry name" value="DAGK"/>
    <property type="match status" value="1"/>
</dbReference>
<dbReference type="InterPro" id="IPR016064">
    <property type="entry name" value="NAD/diacylglycerol_kinase_sf"/>
</dbReference>
<keyword evidence="3" id="KW-0444">Lipid biosynthesis</keyword>
<gene>
    <name evidence="12" type="ORF">HMI46_13725</name>
</gene>
<keyword evidence="5" id="KW-0547">Nucleotide-binding</keyword>
<feature type="domain" description="DAGKc" evidence="11">
    <location>
        <begin position="1"/>
        <end position="129"/>
    </location>
</feature>
<keyword evidence="10" id="KW-1208">Phospholipid metabolism</keyword>
<organism evidence="12 13">
    <name type="scientific">Paenibacillus alvei</name>
    <name type="common">Bacillus alvei</name>
    <dbReference type="NCBI Taxonomy" id="44250"/>
    <lineage>
        <taxon>Bacteria</taxon>
        <taxon>Bacillati</taxon>
        <taxon>Bacillota</taxon>
        <taxon>Bacilli</taxon>
        <taxon>Bacillales</taxon>
        <taxon>Paenibacillaceae</taxon>
        <taxon>Paenibacillus</taxon>
    </lineage>
</organism>
<evidence type="ECO:0000256" key="3">
    <source>
        <dbReference type="ARBA" id="ARBA00022516"/>
    </source>
</evidence>
<dbReference type="EMBL" id="JABFOR010000015">
    <property type="protein sequence ID" value="NOJ71610.1"/>
    <property type="molecule type" value="Genomic_DNA"/>
</dbReference>
<dbReference type="InterPro" id="IPR017438">
    <property type="entry name" value="ATP-NAD_kinase_N"/>
</dbReference>
<dbReference type="Gene3D" id="3.40.50.10330">
    <property type="entry name" value="Probable inorganic polyphosphate/atp-NAD kinase, domain 1"/>
    <property type="match status" value="1"/>
</dbReference>
<keyword evidence="8" id="KW-0443">Lipid metabolism</keyword>
<dbReference type="InterPro" id="IPR045540">
    <property type="entry name" value="YegS/DAGK_C"/>
</dbReference>
<proteinExistence type="inferred from homology"/>
<evidence type="ECO:0000313" key="12">
    <source>
        <dbReference type="EMBL" id="NOJ71610.1"/>
    </source>
</evidence>
<comment type="similarity">
    <text evidence="2">Belongs to the diacylglycerol/lipid kinase family.</text>
</comment>
<evidence type="ECO:0000256" key="10">
    <source>
        <dbReference type="ARBA" id="ARBA00023264"/>
    </source>
</evidence>
<keyword evidence="6 12" id="KW-0418">Kinase</keyword>
<accession>A0AAP6ZX26</accession>
<dbReference type="GO" id="GO:0005524">
    <property type="term" value="F:ATP binding"/>
    <property type="evidence" value="ECO:0007669"/>
    <property type="project" value="UniProtKB-KW"/>
</dbReference>
<evidence type="ECO:0000256" key="7">
    <source>
        <dbReference type="ARBA" id="ARBA00022840"/>
    </source>
</evidence>
<dbReference type="InterPro" id="IPR001206">
    <property type="entry name" value="Diacylglycerol_kinase_cat_dom"/>
</dbReference>
<dbReference type="GO" id="GO:0008654">
    <property type="term" value="P:phospholipid biosynthetic process"/>
    <property type="evidence" value="ECO:0007669"/>
    <property type="project" value="UniProtKB-KW"/>
</dbReference>
<dbReference type="Proteomes" id="UP000552038">
    <property type="component" value="Unassembled WGS sequence"/>
</dbReference>
<keyword evidence="7" id="KW-0067">ATP-binding</keyword>
<keyword evidence="9" id="KW-0594">Phospholipid biosynthesis</keyword>
<name>A0AAP6ZX26_PAEAL</name>
<dbReference type="InterPro" id="IPR050187">
    <property type="entry name" value="Lipid_Phosphate_FormReg"/>
</dbReference>
<evidence type="ECO:0000256" key="1">
    <source>
        <dbReference type="ARBA" id="ARBA00001946"/>
    </source>
</evidence>
<evidence type="ECO:0000256" key="5">
    <source>
        <dbReference type="ARBA" id="ARBA00022741"/>
    </source>
</evidence>
<evidence type="ECO:0000256" key="6">
    <source>
        <dbReference type="ARBA" id="ARBA00022777"/>
    </source>
</evidence>
<dbReference type="Pfam" id="PF19279">
    <property type="entry name" value="YegS_C"/>
    <property type="match status" value="1"/>
</dbReference>
<evidence type="ECO:0000256" key="2">
    <source>
        <dbReference type="ARBA" id="ARBA00005983"/>
    </source>
</evidence>
<sequence length="308" mass="33734">MMLFVINQHAGNGKGLLTWHLVESRLKQLGTKYIACVTATPEEAEKHVRAHLTQYPHSTIAVLGGDGTIHRLLPILLETQAALGVIPAGSGNDTARGFHIPIEPLQALNTILHGQRTAVDLIQANNKWTLTALATGFDAEVAEAVNESRYKRWCNRLGIGSAAYVIGALITMFKFKPSRATITINGTIHQYDNVWLTAIANSTSYGGGIRICPQADPGDGEVDVCIVHGCSRWTLMRLFPTVFSGNHVNLPYVSMLRGHDVHITSSINRVAYGDGERTGTTPLRATIRRHKLFLLQSTTSYHHESKIV</sequence>
<evidence type="ECO:0000256" key="4">
    <source>
        <dbReference type="ARBA" id="ARBA00022679"/>
    </source>
</evidence>
<evidence type="ECO:0000256" key="8">
    <source>
        <dbReference type="ARBA" id="ARBA00023098"/>
    </source>
</evidence>
<dbReference type="GO" id="GO:0016301">
    <property type="term" value="F:kinase activity"/>
    <property type="evidence" value="ECO:0007669"/>
    <property type="project" value="UniProtKB-KW"/>
</dbReference>
<evidence type="ECO:0000313" key="13">
    <source>
        <dbReference type="Proteomes" id="UP000552038"/>
    </source>
</evidence>
<comment type="cofactor">
    <cofactor evidence="1">
        <name>Mg(2+)</name>
        <dbReference type="ChEBI" id="CHEBI:18420"/>
    </cofactor>
</comment>
<dbReference type="SUPFAM" id="SSF111331">
    <property type="entry name" value="NAD kinase/diacylglycerol kinase-like"/>
    <property type="match status" value="1"/>
</dbReference>
<dbReference type="InterPro" id="IPR005218">
    <property type="entry name" value="Diacylglycerol/lipid_kinase"/>
</dbReference>
<evidence type="ECO:0000256" key="9">
    <source>
        <dbReference type="ARBA" id="ARBA00023209"/>
    </source>
</evidence>